<dbReference type="Proteomes" id="UP000223968">
    <property type="component" value="Unassembled WGS sequence"/>
</dbReference>
<proteinExistence type="predicted"/>
<feature type="compositionally biased region" description="Low complexity" evidence="1">
    <location>
        <begin position="157"/>
        <end position="177"/>
    </location>
</feature>
<dbReference type="EMBL" id="PDNB01000044">
    <property type="protein sequence ID" value="PGH13599.1"/>
    <property type="molecule type" value="Genomic_DNA"/>
</dbReference>
<name>A0A2B7XXE0_9EURO</name>
<dbReference type="InterPro" id="IPR021641">
    <property type="entry name" value="DUF3245"/>
</dbReference>
<evidence type="ECO:0000313" key="3">
    <source>
        <dbReference type="Proteomes" id="UP000223968"/>
    </source>
</evidence>
<protein>
    <submittedName>
        <fullName evidence="2">Uncharacterized protein</fullName>
    </submittedName>
</protein>
<feature type="region of interest" description="Disordered" evidence="1">
    <location>
        <begin position="33"/>
        <end position="225"/>
    </location>
</feature>
<gene>
    <name evidence="2" type="ORF">AJ79_03592</name>
</gene>
<accession>A0A2B7XXE0</accession>
<feature type="compositionally biased region" description="Low complexity" evidence="1">
    <location>
        <begin position="103"/>
        <end position="112"/>
    </location>
</feature>
<reference evidence="2 3" key="1">
    <citation type="submission" date="2017-10" db="EMBL/GenBank/DDBJ databases">
        <title>Comparative genomics in systemic dimorphic fungi from Ajellomycetaceae.</title>
        <authorList>
            <person name="Munoz J.F."/>
            <person name="Mcewen J.G."/>
            <person name="Clay O.K."/>
            <person name="Cuomo C.A."/>
        </authorList>
    </citation>
    <scope>NUCLEOTIDE SEQUENCE [LARGE SCALE GENOMIC DNA]</scope>
    <source>
        <strain evidence="2 3">UAMH5409</strain>
    </source>
</reference>
<sequence length="225" mass="24726">MSASKPSEADIVFNRANVALARSQRLIASWLPPKTPEEIASAKTEEDLQREEDEIFTPVPEKLGLGAPLPKSQADGSFNRTELSSNEKLRKQLLGKNYKKPTANAAPNSSNARPGVAEKKYQPARPASKQQPESDDDEDEGRSSLGRNKRKRSKSATVGTGNDKTTTTTTAAVNDNGNGHDDDDDEDGSKFGGKKQRSMKTQRKKPVSYLDELLSERSKKKKKKQ</sequence>
<organism evidence="2 3">
    <name type="scientific">Helicocarpus griseus UAMH5409</name>
    <dbReference type="NCBI Taxonomy" id="1447875"/>
    <lineage>
        <taxon>Eukaryota</taxon>
        <taxon>Fungi</taxon>
        <taxon>Dikarya</taxon>
        <taxon>Ascomycota</taxon>
        <taxon>Pezizomycotina</taxon>
        <taxon>Eurotiomycetes</taxon>
        <taxon>Eurotiomycetidae</taxon>
        <taxon>Onygenales</taxon>
        <taxon>Ajellomycetaceae</taxon>
        <taxon>Helicocarpus</taxon>
    </lineage>
</organism>
<comment type="caution">
    <text evidence="2">The sequence shown here is derived from an EMBL/GenBank/DDBJ whole genome shotgun (WGS) entry which is preliminary data.</text>
</comment>
<dbReference type="AlphaFoldDB" id="A0A2B7XXE0"/>
<evidence type="ECO:0000256" key="1">
    <source>
        <dbReference type="SAM" id="MobiDB-lite"/>
    </source>
</evidence>
<keyword evidence="3" id="KW-1185">Reference proteome</keyword>
<dbReference type="OrthoDB" id="3438340at2759"/>
<dbReference type="Pfam" id="PF11595">
    <property type="entry name" value="DUF3245"/>
    <property type="match status" value="1"/>
</dbReference>
<feature type="compositionally biased region" description="Polar residues" evidence="1">
    <location>
        <begin position="74"/>
        <end position="84"/>
    </location>
</feature>
<feature type="compositionally biased region" description="Basic residues" evidence="1">
    <location>
        <begin position="192"/>
        <end position="206"/>
    </location>
</feature>
<evidence type="ECO:0000313" key="2">
    <source>
        <dbReference type="EMBL" id="PGH13599.1"/>
    </source>
</evidence>